<proteinExistence type="predicted"/>
<dbReference type="Proteomes" id="UP001375743">
    <property type="component" value="Unassembled WGS sequence"/>
</dbReference>
<name>A0ABU8XP97_9PROT</name>
<feature type="domain" description="Rhodanese" evidence="4">
    <location>
        <begin position="2"/>
        <end position="68"/>
    </location>
</feature>
<feature type="region of interest" description="Disordered" evidence="3">
    <location>
        <begin position="93"/>
        <end position="115"/>
    </location>
</feature>
<gene>
    <name evidence="5" type="ORF">U1T56_06180</name>
</gene>
<evidence type="ECO:0000256" key="2">
    <source>
        <dbReference type="ARBA" id="ARBA00022737"/>
    </source>
</evidence>
<dbReference type="PANTHER" id="PTHR11364">
    <property type="entry name" value="THIOSULFATE SULFERTANSFERASE"/>
    <property type="match status" value="1"/>
</dbReference>
<keyword evidence="6" id="KW-1185">Reference proteome</keyword>
<dbReference type="PROSITE" id="PS50206">
    <property type="entry name" value="RHODANESE_3"/>
    <property type="match status" value="1"/>
</dbReference>
<keyword evidence="1" id="KW-0808">Transferase</keyword>
<dbReference type="InterPro" id="IPR001763">
    <property type="entry name" value="Rhodanese-like_dom"/>
</dbReference>
<evidence type="ECO:0000256" key="3">
    <source>
        <dbReference type="SAM" id="MobiDB-lite"/>
    </source>
</evidence>
<protein>
    <recommendedName>
        <fullName evidence="4">Rhodanese domain-containing protein</fullName>
    </recommendedName>
</protein>
<dbReference type="RefSeq" id="WP_418158570.1">
    <property type="nucleotide sequence ID" value="NZ_JBBLZC010000004.1"/>
</dbReference>
<dbReference type="InterPro" id="IPR045078">
    <property type="entry name" value="TST/MPST-like"/>
</dbReference>
<dbReference type="EMBL" id="JBBLZC010000004">
    <property type="protein sequence ID" value="MEK0082729.1"/>
    <property type="molecule type" value="Genomic_DNA"/>
</dbReference>
<dbReference type="Gene3D" id="3.40.250.10">
    <property type="entry name" value="Rhodanese-like domain"/>
    <property type="match status" value="1"/>
</dbReference>
<dbReference type="SUPFAM" id="SSF52821">
    <property type="entry name" value="Rhodanese/Cell cycle control phosphatase"/>
    <property type="match status" value="1"/>
</dbReference>
<accession>A0ABU8XP97</accession>
<reference evidence="5 6" key="1">
    <citation type="submission" date="2024-01" db="EMBL/GenBank/DDBJ databases">
        <title>Multi-omics insights into the function and evolution of sodium benzoate biodegradation pathways in Benzoatithermus flavus gen. nov., sp. nov. from hot spring.</title>
        <authorList>
            <person name="Hu C.-J."/>
            <person name="Li W.-J."/>
        </authorList>
    </citation>
    <scope>NUCLEOTIDE SEQUENCE [LARGE SCALE GENOMIC DNA]</scope>
    <source>
        <strain evidence="5 6">SYSU G07066</strain>
    </source>
</reference>
<keyword evidence="2" id="KW-0677">Repeat</keyword>
<dbReference type="PANTHER" id="PTHR11364:SF27">
    <property type="entry name" value="SULFURTRANSFERASE"/>
    <property type="match status" value="1"/>
</dbReference>
<evidence type="ECO:0000256" key="1">
    <source>
        <dbReference type="ARBA" id="ARBA00022679"/>
    </source>
</evidence>
<sequence>MEKLVDLVCGLGINRSTPVVIAHAGTDATDFGGAARVYWMLKSLGVPQLSILNGGMKAWQEAGLPVSTEPVAVPPSGFVTAGLDPTRLASRAEIERSSRTARTVGCSMRGPRASS</sequence>
<evidence type="ECO:0000259" key="4">
    <source>
        <dbReference type="PROSITE" id="PS50206"/>
    </source>
</evidence>
<evidence type="ECO:0000313" key="5">
    <source>
        <dbReference type="EMBL" id="MEK0082729.1"/>
    </source>
</evidence>
<dbReference type="InterPro" id="IPR036873">
    <property type="entry name" value="Rhodanese-like_dom_sf"/>
</dbReference>
<organism evidence="5 6">
    <name type="scientific">Benzoatithermus flavus</name>
    <dbReference type="NCBI Taxonomy" id="3108223"/>
    <lineage>
        <taxon>Bacteria</taxon>
        <taxon>Pseudomonadati</taxon>
        <taxon>Pseudomonadota</taxon>
        <taxon>Alphaproteobacteria</taxon>
        <taxon>Geminicoccales</taxon>
        <taxon>Geminicoccaceae</taxon>
        <taxon>Benzoatithermus</taxon>
    </lineage>
</organism>
<evidence type="ECO:0000313" key="6">
    <source>
        <dbReference type="Proteomes" id="UP001375743"/>
    </source>
</evidence>
<comment type="caution">
    <text evidence="5">The sequence shown here is derived from an EMBL/GenBank/DDBJ whole genome shotgun (WGS) entry which is preliminary data.</text>
</comment>